<dbReference type="Gene3D" id="3.40.190.290">
    <property type="match status" value="1"/>
</dbReference>
<keyword evidence="4" id="KW-0804">Transcription</keyword>
<dbReference type="KEGG" id="lhb:D1010_08530"/>
<dbReference type="AlphaFoldDB" id="A0A5P8M4Q0"/>
<dbReference type="GO" id="GO:0000976">
    <property type="term" value="F:transcription cis-regulatory region binding"/>
    <property type="evidence" value="ECO:0007669"/>
    <property type="project" value="TreeGrafter"/>
</dbReference>
<dbReference type="CDD" id="cd05466">
    <property type="entry name" value="PBP2_LTTR_substrate"/>
    <property type="match status" value="1"/>
</dbReference>
<evidence type="ECO:0000313" key="7">
    <source>
        <dbReference type="Proteomes" id="UP000326779"/>
    </source>
</evidence>
<dbReference type="InterPro" id="IPR000847">
    <property type="entry name" value="LysR_HTH_N"/>
</dbReference>
<dbReference type="GO" id="GO:0003700">
    <property type="term" value="F:DNA-binding transcription factor activity"/>
    <property type="evidence" value="ECO:0007669"/>
    <property type="project" value="InterPro"/>
</dbReference>
<dbReference type="Gene3D" id="1.10.10.10">
    <property type="entry name" value="Winged helix-like DNA-binding domain superfamily/Winged helix DNA-binding domain"/>
    <property type="match status" value="1"/>
</dbReference>
<dbReference type="Pfam" id="PF00126">
    <property type="entry name" value="HTH_1"/>
    <property type="match status" value="1"/>
</dbReference>
<comment type="similarity">
    <text evidence="1">Belongs to the LysR transcriptional regulatory family.</text>
</comment>
<keyword evidence="3" id="KW-0238">DNA-binding</keyword>
<name>A0A5P8M4Q0_9LACO</name>
<dbReference type="InterPro" id="IPR036390">
    <property type="entry name" value="WH_DNA-bd_sf"/>
</dbReference>
<gene>
    <name evidence="6" type="ORF">D1010_08530</name>
</gene>
<proteinExistence type="inferred from homology"/>
<evidence type="ECO:0000256" key="2">
    <source>
        <dbReference type="ARBA" id="ARBA00023015"/>
    </source>
</evidence>
<keyword evidence="2" id="KW-0805">Transcription regulation</keyword>
<dbReference type="PANTHER" id="PTHR30126:SF97">
    <property type="entry name" value="HTH-TYPE TRANSCRIPTIONAL REGULATOR ABGR"/>
    <property type="match status" value="1"/>
</dbReference>
<dbReference type="PROSITE" id="PS50931">
    <property type="entry name" value="HTH_LYSR"/>
    <property type="match status" value="1"/>
</dbReference>
<dbReference type="InterPro" id="IPR005119">
    <property type="entry name" value="LysR_subst-bd"/>
</dbReference>
<sequence>MCCANGGATVCTSMLSTPSCAGPYCPPSTKRSNESMATESHLTPKALQYFTQLAQNLNYTQTAQNLGISQPALTQQIKKLEKQIGAALFYSVGKKLYLSEAGNVLLAAANQIDTIINTTADQIQQFSQPQRGHIALGVLSSAETAVFERFVAHYLSRHDDVTVALRLFNRRELWEGLENNAIDLAVMYLPDENIRNWHLYAAQSIIQDELRFIYPASQNLGATIAIKDVPANRWVGYPDGFYIAARLAEVFRDALRDEPDVVATMVVPEQIALLAARIGLYSALPNSFLAAHPDSRLAAASFIPRVSLDLSFVYRKEKIAIPRVHAFMAEWQQFLAEKSYADRLAADPE</sequence>
<dbReference type="SUPFAM" id="SSF46785">
    <property type="entry name" value="Winged helix' DNA-binding domain"/>
    <property type="match status" value="1"/>
</dbReference>
<dbReference type="SUPFAM" id="SSF53850">
    <property type="entry name" value="Periplasmic binding protein-like II"/>
    <property type="match status" value="1"/>
</dbReference>
<dbReference type="Proteomes" id="UP000326779">
    <property type="component" value="Chromosome"/>
</dbReference>
<protein>
    <submittedName>
        <fullName evidence="6">LysR family transcriptional regulator</fullName>
    </submittedName>
</protein>
<evidence type="ECO:0000256" key="3">
    <source>
        <dbReference type="ARBA" id="ARBA00023125"/>
    </source>
</evidence>
<accession>A0A5P8M4Q0</accession>
<evidence type="ECO:0000259" key="5">
    <source>
        <dbReference type="PROSITE" id="PS50931"/>
    </source>
</evidence>
<dbReference type="PRINTS" id="PR00039">
    <property type="entry name" value="HTHLYSR"/>
</dbReference>
<reference evidence="6 7" key="1">
    <citation type="submission" date="2019-10" db="EMBL/GenBank/DDBJ databases">
        <title>The completed genome of Lactobacillus harbinensis M1.</title>
        <authorList>
            <person name="Zheng Y."/>
        </authorList>
    </citation>
    <scope>NUCLEOTIDE SEQUENCE [LARGE SCALE GENOMIC DNA]</scope>
    <source>
        <strain evidence="6 7">M1</strain>
    </source>
</reference>
<dbReference type="InterPro" id="IPR036388">
    <property type="entry name" value="WH-like_DNA-bd_sf"/>
</dbReference>
<dbReference type="EMBL" id="CP045143">
    <property type="protein sequence ID" value="QFR23443.1"/>
    <property type="molecule type" value="Genomic_DNA"/>
</dbReference>
<feature type="domain" description="HTH lysR-type" evidence="5">
    <location>
        <begin position="42"/>
        <end position="99"/>
    </location>
</feature>
<dbReference type="PANTHER" id="PTHR30126">
    <property type="entry name" value="HTH-TYPE TRANSCRIPTIONAL REGULATOR"/>
    <property type="match status" value="1"/>
</dbReference>
<evidence type="ECO:0000256" key="4">
    <source>
        <dbReference type="ARBA" id="ARBA00023163"/>
    </source>
</evidence>
<evidence type="ECO:0000313" key="6">
    <source>
        <dbReference type="EMBL" id="QFR23443.1"/>
    </source>
</evidence>
<organism evidence="6 7">
    <name type="scientific">Schleiferilactobacillus harbinensis</name>
    <dbReference type="NCBI Taxonomy" id="304207"/>
    <lineage>
        <taxon>Bacteria</taxon>
        <taxon>Bacillati</taxon>
        <taxon>Bacillota</taxon>
        <taxon>Bacilli</taxon>
        <taxon>Lactobacillales</taxon>
        <taxon>Lactobacillaceae</taxon>
        <taxon>Schleiferilactobacillus</taxon>
    </lineage>
</organism>
<dbReference type="Pfam" id="PF03466">
    <property type="entry name" value="LysR_substrate"/>
    <property type="match status" value="1"/>
</dbReference>
<evidence type="ECO:0000256" key="1">
    <source>
        <dbReference type="ARBA" id="ARBA00009437"/>
    </source>
</evidence>